<keyword evidence="1 2" id="KW-0238">DNA-binding</keyword>
<keyword evidence="2" id="KW-0234">DNA repair</keyword>
<dbReference type="CDD" id="cd04496">
    <property type="entry name" value="SSB_OBF"/>
    <property type="match status" value="1"/>
</dbReference>
<evidence type="ECO:0000313" key="6">
    <source>
        <dbReference type="Proteomes" id="UP000469424"/>
    </source>
</evidence>
<comment type="subunit">
    <text evidence="2">Homotetramer.</text>
</comment>
<dbReference type="InterPro" id="IPR000424">
    <property type="entry name" value="Primosome_PriB/ssb"/>
</dbReference>
<dbReference type="AlphaFoldDB" id="A0A6N7XIS5"/>
<dbReference type="GO" id="GO:0009295">
    <property type="term" value="C:nucleoid"/>
    <property type="evidence" value="ECO:0007669"/>
    <property type="project" value="TreeGrafter"/>
</dbReference>
<dbReference type="GO" id="GO:0006310">
    <property type="term" value="P:DNA recombination"/>
    <property type="evidence" value="ECO:0007669"/>
    <property type="project" value="UniProtKB-UniRule"/>
</dbReference>
<proteinExistence type="inferred from homology"/>
<evidence type="ECO:0000256" key="2">
    <source>
        <dbReference type="HAMAP-Rule" id="MF_00984"/>
    </source>
</evidence>
<keyword evidence="2" id="KW-0227">DNA damage</keyword>
<keyword evidence="2" id="KW-0235">DNA replication</keyword>
<dbReference type="Gene3D" id="2.40.50.140">
    <property type="entry name" value="Nucleic acid-binding proteins"/>
    <property type="match status" value="1"/>
</dbReference>
<comment type="caution">
    <text evidence="5">The sequence shown here is derived from an EMBL/GenBank/DDBJ whole genome shotgun (WGS) entry which is preliminary data.</text>
</comment>
<dbReference type="GO" id="GO:0006260">
    <property type="term" value="P:DNA replication"/>
    <property type="evidence" value="ECO:0007669"/>
    <property type="project" value="UniProtKB-UniRule"/>
</dbReference>
<dbReference type="InterPro" id="IPR011344">
    <property type="entry name" value="ssDNA-bd"/>
</dbReference>
<comment type="function">
    <text evidence="2">Plays an important role in DNA replication, recombination and repair. Binds to ssDNA and to an array of partner proteins to recruit them to their sites of action during DNA metabolism.</text>
</comment>
<dbReference type="HAMAP" id="MF_00984">
    <property type="entry name" value="SSB"/>
    <property type="match status" value="1"/>
</dbReference>
<keyword evidence="6" id="KW-1185">Reference proteome</keyword>
<evidence type="ECO:0000256" key="4">
    <source>
        <dbReference type="SAM" id="MobiDB-lite"/>
    </source>
</evidence>
<dbReference type="GO" id="GO:0003697">
    <property type="term" value="F:single-stranded DNA binding"/>
    <property type="evidence" value="ECO:0007669"/>
    <property type="project" value="UniProtKB-UniRule"/>
</dbReference>
<evidence type="ECO:0000256" key="3">
    <source>
        <dbReference type="PIRNR" id="PIRNR002070"/>
    </source>
</evidence>
<dbReference type="PANTHER" id="PTHR10302">
    <property type="entry name" value="SINGLE-STRANDED DNA-BINDING PROTEIN"/>
    <property type="match status" value="1"/>
</dbReference>
<dbReference type="RefSeq" id="WP_154554406.1">
    <property type="nucleotide sequence ID" value="NZ_JAQXUZ010000020.1"/>
</dbReference>
<feature type="compositionally biased region" description="Gly residues" evidence="4">
    <location>
        <begin position="108"/>
        <end position="120"/>
    </location>
</feature>
<protein>
    <recommendedName>
        <fullName evidence="2 3">Single-stranded DNA-binding protein</fullName>
        <shortName evidence="2">SSB</shortName>
    </recommendedName>
</protein>
<feature type="short sequence motif" description="Important for interaction with partner proteins" evidence="2">
    <location>
        <begin position="154"/>
        <end position="159"/>
    </location>
</feature>
<dbReference type="PANTHER" id="PTHR10302:SF27">
    <property type="entry name" value="SINGLE-STRANDED DNA-BINDING PROTEIN"/>
    <property type="match status" value="1"/>
</dbReference>
<accession>A0A6N7XIS5</accession>
<dbReference type="EMBL" id="VUNA01000009">
    <property type="protein sequence ID" value="MST70844.1"/>
    <property type="molecule type" value="Genomic_DNA"/>
</dbReference>
<dbReference type="Pfam" id="PF00436">
    <property type="entry name" value="SSB"/>
    <property type="match status" value="1"/>
</dbReference>
<dbReference type="PIRSF" id="PIRSF002070">
    <property type="entry name" value="SSB"/>
    <property type="match status" value="1"/>
</dbReference>
<reference evidence="5 6" key="1">
    <citation type="submission" date="2019-08" db="EMBL/GenBank/DDBJ databases">
        <title>In-depth cultivation of the pig gut microbiome towards novel bacterial diversity and tailored functional studies.</title>
        <authorList>
            <person name="Wylensek D."/>
            <person name="Hitch T.C.A."/>
            <person name="Clavel T."/>
        </authorList>
    </citation>
    <scope>NUCLEOTIDE SEQUENCE [LARGE SCALE GENOMIC DNA]</scope>
    <source>
        <strain evidence="5 6">WCA-MUC-591-APC-4B</strain>
    </source>
</reference>
<feature type="compositionally biased region" description="Low complexity" evidence="4">
    <location>
        <begin position="121"/>
        <end position="137"/>
    </location>
</feature>
<name>A0A6N7XIS5_9FIRM</name>
<gene>
    <name evidence="5" type="ORF">FYJ65_05755</name>
</gene>
<dbReference type="Proteomes" id="UP000469424">
    <property type="component" value="Unassembled WGS sequence"/>
</dbReference>
<evidence type="ECO:0000313" key="5">
    <source>
        <dbReference type="EMBL" id="MST70844.1"/>
    </source>
</evidence>
<sequence length="159" mass="17083">MNSVILIGRLTRDPELRYTPNTQTAVAHFTLAIDRPVSAGQESQADFIRITVFGKQAETVDRYLKKGSQAAVSGRIQTGSYRDKNGQTVYTTDVIANRVEFLGSRNNNGGGSNANSGFGGNDSYQGGQQQSAPAPQQDAFGGQDDFPDAFQAADDDIPF</sequence>
<evidence type="ECO:0000256" key="1">
    <source>
        <dbReference type="ARBA" id="ARBA00023125"/>
    </source>
</evidence>
<feature type="region of interest" description="Disordered" evidence="4">
    <location>
        <begin position="104"/>
        <end position="159"/>
    </location>
</feature>
<dbReference type="NCBIfam" id="TIGR00621">
    <property type="entry name" value="ssb"/>
    <property type="match status" value="1"/>
</dbReference>
<dbReference type="InterPro" id="IPR012340">
    <property type="entry name" value="NA-bd_OB-fold"/>
</dbReference>
<comment type="caution">
    <text evidence="2">Lacks conserved residue(s) required for the propagation of feature annotation.</text>
</comment>
<keyword evidence="2" id="KW-0233">DNA recombination</keyword>
<dbReference type="GO" id="GO:0006281">
    <property type="term" value="P:DNA repair"/>
    <property type="evidence" value="ECO:0007669"/>
    <property type="project" value="UniProtKB-UniRule"/>
</dbReference>
<organism evidence="5 6">
    <name type="scientific">Mogibacterium kristiansenii</name>
    <dbReference type="NCBI Taxonomy" id="2606708"/>
    <lineage>
        <taxon>Bacteria</taxon>
        <taxon>Bacillati</taxon>
        <taxon>Bacillota</taxon>
        <taxon>Clostridia</taxon>
        <taxon>Peptostreptococcales</taxon>
        <taxon>Anaerovoracaceae</taxon>
        <taxon>Mogibacterium</taxon>
    </lineage>
</organism>
<dbReference type="SUPFAM" id="SSF50249">
    <property type="entry name" value="Nucleic acid-binding proteins"/>
    <property type="match status" value="1"/>
</dbReference>
<dbReference type="PROSITE" id="PS50935">
    <property type="entry name" value="SSB"/>
    <property type="match status" value="1"/>
</dbReference>